<comment type="caution">
    <text evidence="7">The sequence shown here is derived from an EMBL/GenBank/DDBJ whole genome shotgun (WGS) entry which is preliminary data.</text>
</comment>
<gene>
    <name evidence="7" type="ORF">D9619_008344</name>
</gene>
<dbReference type="AlphaFoldDB" id="A0A8H5F0F6"/>
<dbReference type="GO" id="GO:0032259">
    <property type="term" value="P:methylation"/>
    <property type="evidence" value="ECO:0007669"/>
    <property type="project" value="UniProtKB-KW"/>
</dbReference>
<comment type="subcellular location">
    <subcellularLocation>
        <location evidence="5">Endoplasmic reticulum membrane</location>
        <topology evidence="5">Multi-pass membrane protein</topology>
    </subcellularLocation>
    <subcellularLocation>
        <location evidence="1">Membrane</location>
        <topology evidence="1">Multi-pass membrane protein</topology>
    </subcellularLocation>
</comment>
<feature type="transmembrane region" description="Helical" evidence="5">
    <location>
        <begin position="94"/>
        <end position="111"/>
    </location>
</feature>
<sequence length="231" mass="25980">MTIFPLVCIPACAYAVHFAGTPPVQAQKVTGAVRQHPIQTGMPERTLAAVGPVMAYGFWAKSLLDAVRAAECAFVERPNSSSPFCAGQLPPHRYLIGWALVMTAALIRRACFREMGRFFTFTVSIQDQHKLIRSGPYSIVRHPGYSAWILFTGGIILLHLDDLPFFSTMSAPLIWKLVGWYNLVYISLTVLGLYSLLMRADVEDAILREHCGQEWINYSREVPDQFIPYVW</sequence>
<feature type="signal peptide" evidence="6">
    <location>
        <begin position="1"/>
        <end position="26"/>
    </location>
</feature>
<evidence type="ECO:0000256" key="3">
    <source>
        <dbReference type="ARBA" id="ARBA00022989"/>
    </source>
</evidence>
<dbReference type="EMBL" id="JAACJJ010000029">
    <property type="protein sequence ID" value="KAF5319300.1"/>
    <property type="molecule type" value="Genomic_DNA"/>
</dbReference>
<comment type="catalytic activity">
    <reaction evidence="5">
        <text>[protein]-C-terminal S-[(2E,6E)-farnesyl]-L-cysteine + S-adenosyl-L-methionine = [protein]-C-terminal S-[(2E,6E)-farnesyl]-L-cysteine methyl ester + S-adenosyl-L-homocysteine</text>
        <dbReference type="Rhea" id="RHEA:21672"/>
        <dbReference type="Rhea" id="RHEA-COMP:12125"/>
        <dbReference type="Rhea" id="RHEA-COMP:12126"/>
        <dbReference type="ChEBI" id="CHEBI:57856"/>
        <dbReference type="ChEBI" id="CHEBI:59789"/>
        <dbReference type="ChEBI" id="CHEBI:90510"/>
        <dbReference type="ChEBI" id="CHEBI:90511"/>
        <dbReference type="EC" id="2.1.1.100"/>
    </reaction>
</comment>
<keyword evidence="5" id="KW-0949">S-adenosyl-L-methionine</keyword>
<feature type="transmembrane region" description="Helical" evidence="5">
    <location>
        <begin position="143"/>
        <end position="160"/>
    </location>
</feature>
<dbReference type="EC" id="2.1.1.100" evidence="5"/>
<keyword evidence="6" id="KW-0732">Signal</keyword>
<keyword evidence="5" id="KW-0808">Transferase</keyword>
<proteinExistence type="inferred from homology"/>
<dbReference type="InterPro" id="IPR007269">
    <property type="entry name" value="ICMT_MeTrfase"/>
</dbReference>
<keyword evidence="8" id="KW-1185">Reference proteome</keyword>
<feature type="transmembrane region" description="Helical" evidence="5">
    <location>
        <begin position="180"/>
        <end position="198"/>
    </location>
</feature>
<dbReference type="GO" id="GO:0004671">
    <property type="term" value="F:protein C-terminal S-isoprenylcysteine carboxyl O-methyltransferase activity"/>
    <property type="evidence" value="ECO:0007669"/>
    <property type="project" value="UniProtKB-EC"/>
</dbReference>
<organism evidence="7 8">
    <name type="scientific">Psilocybe cf. subviscida</name>
    <dbReference type="NCBI Taxonomy" id="2480587"/>
    <lineage>
        <taxon>Eukaryota</taxon>
        <taxon>Fungi</taxon>
        <taxon>Dikarya</taxon>
        <taxon>Basidiomycota</taxon>
        <taxon>Agaricomycotina</taxon>
        <taxon>Agaricomycetes</taxon>
        <taxon>Agaricomycetidae</taxon>
        <taxon>Agaricales</taxon>
        <taxon>Agaricineae</taxon>
        <taxon>Strophariaceae</taxon>
        <taxon>Psilocybe</taxon>
    </lineage>
</organism>
<comment type="similarity">
    <text evidence="5">Belongs to the class VI-like SAM-binding methyltransferase superfamily. Isoprenylcysteine carboxyl methyltransferase family.</text>
</comment>
<dbReference type="Proteomes" id="UP000567179">
    <property type="component" value="Unassembled WGS sequence"/>
</dbReference>
<comment type="caution">
    <text evidence="5">Lacks conserved residue(s) required for the propagation of feature annotation.</text>
</comment>
<evidence type="ECO:0000313" key="8">
    <source>
        <dbReference type="Proteomes" id="UP000567179"/>
    </source>
</evidence>
<dbReference type="Pfam" id="PF04140">
    <property type="entry name" value="ICMT"/>
    <property type="match status" value="1"/>
</dbReference>
<keyword evidence="2 5" id="KW-0812">Transmembrane</keyword>
<dbReference type="GO" id="GO:0005789">
    <property type="term" value="C:endoplasmic reticulum membrane"/>
    <property type="evidence" value="ECO:0007669"/>
    <property type="project" value="UniProtKB-SubCell"/>
</dbReference>
<keyword evidence="5" id="KW-0489">Methyltransferase</keyword>
<dbReference type="InterPro" id="IPR052527">
    <property type="entry name" value="Metal_cation-efflux_comp"/>
</dbReference>
<feature type="chain" id="PRO_5034570067" description="Protein-S-isoprenylcysteine O-methyltransferase" evidence="6">
    <location>
        <begin position="27"/>
        <end position="231"/>
    </location>
</feature>
<dbReference type="Gene3D" id="1.20.120.1630">
    <property type="match status" value="1"/>
</dbReference>
<evidence type="ECO:0000256" key="2">
    <source>
        <dbReference type="ARBA" id="ARBA00022692"/>
    </source>
</evidence>
<evidence type="ECO:0000313" key="7">
    <source>
        <dbReference type="EMBL" id="KAF5319300.1"/>
    </source>
</evidence>
<keyword evidence="5" id="KW-0256">Endoplasmic reticulum</keyword>
<evidence type="ECO:0000256" key="5">
    <source>
        <dbReference type="RuleBase" id="RU362022"/>
    </source>
</evidence>
<evidence type="ECO:0000256" key="1">
    <source>
        <dbReference type="ARBA" id="ARBA00004141"/>
    </source>
</evidence>
<keyword evidence="4 5" id="KW-0472">Membrane</keyword>
<name>A0A8H5F0F6_9AGAR</name>
<reference evidence="7 8" key="1">
    <citation type="journal article" date="2020" name="ISME J.">
        <title>Uncovering the hidden diversity of litter-decomposition mechanisms in mushroom-forming fungi.</title>
        <authorList>
            <person name="Floudas D."/>
            <person name="Bentzer J."/>
            <person name="Ahren D."/>
            <person name="Johansson T."/>
            <person name="Persson P."/>
            <person name="Tunlid A."/>
        </authorList>
    </citation>
    <scope>NUCLEOTIDE SEQUENCE [LARGE SCALE GENOMIC DNA]</scope>
    <source>
        <strain evidence="7 8">CBS 101986</strain>
    </source>
</reference>
<dbReference type="OrthoDB" id="422086at2759"/>
<accession>A0A8H5F0F6</accession>
<dbReference type="PANTHER" id="PTHR43847">
    <property type="entry name" value="BLL3993 PROTEIN"/>
    <property type="match status" value="1"/>
</dbReference>
<keyword evidence="3 5" id="KW-1133">Transmembrane helix</keyword>
<evidence type="ECO:0000256" key="6">
    <source>
        <dbReference type="SAM" id="SignalP"/>
    </source>
</evidence>
<dbReference type="PANTHER" id="PTHR43847:SF1">
    <property type="entry name" value="BLL3993 PROTEIN"/>
    <property type="match status" value="1"/>
</dbReference>
<protein>
    <recommendedName>
        <fullName evidence="5">Protein-S-isoprenylcysteine O-methyltransferase</fullName>
        <ecNumber evidence="5">2.1.1.100</ecNumber>
    </recommendedName>
</protein>
<evidence type="ECO:0000256" key="4">
    <source>
        <dbReference type="ARBA" id="ARBA00023136"/>
    </source>
</evidence>